<dbReference type="EMBL" id="WHNW01000008">
    <property type="protein sequence ID" value="MPV86588.1"/>
    <property type="molecule type" value="Genomic_DNA"/>
</dbReference>
<organism evidence="3 4">
    <name type="scientific">Ostreibacterium oceani</name>
    <dbReference type="NCBI Taxonomy" id="2654998"/>
    <lineage>
        <taxon>Bacteria</taxon>
        <taxon>Pseudomonadati</taxon>
        <taxon>Pseudomonadota</taxon>
        <taxon>Gammaproteobacteria</taxon>
        <taxon>Cardiobacteriales</taxon>
        <taxon>Ostreibacteriaceae</taxon>
        <taxon>Ostreibacterium</taxon>
    </lineage>
</organism>
<feature type="transmembrane region" description="Helical" evidence="1">
    <location>
        <begin position="51"/>
        <end position="69"/>
    </location>
</feature>
<dbReference type="RefSeq" id="WP_152810580.1">
    <property type="nucleotide sequence ID" value="NZ_WHNW01000008.1"/>
</dbReference>
<dbReference type="PANTHER" id="PTHR22911">
    <property type="entry name" value="ACYL-MALONYL CONDENSING ENZYME-RELATED"/>
    <property type="match status" value="1"/>
</dbReference>
<feature type="transmembrane region" description="Helical" evidence="1">
    <location>
        <begin position="165"/>
        <end position="182"/>
    </location>
</feature>
<comment type="caution">
    <text evidence="3">The sequence shown here is derived from an EMBL/GenBank/DDBJ whole genome shotgun (WGS) entry which is preliminary data.</text>
</comment>
<keyword evidence="1" id="KW-0472">Membrane</keyword>
<gene>
    <name evidence="3" type="ORF">GCU85_07575</name>
</gene>
<dbReference type="InterPro" id="IPR037185">
    <property type="entry name" value="EmrE-like"/>
</dbReference>
<feature type="domain" description="EamA" evidence="2">
    <location>
        <begin position="78"/>
        <end position="202"/>
    </location>
</feature>
<keyword evidence="4" id="KW-1185">Reference proteome</keyword>
<dbReference type="InParanoid" id="A0A6N7F1C1"/>
<protein>
    <submittedName>
        <fullName evidence="3">EamA family transporter</fullName>
    </submittedName>
</protein>
<keyword evidence="1" id="KW-1133">Transmembrane helix</keyword>
<dbReference type="SUPFAM" id="SSF103481">
    <property type="entry name" value="Multidrug resistance efflux transporter EmrE"/>
    <property type="match status" value="2"/>
</dbReference>
<evidence type="ECO:0000313" key="3">
    <source>
        <dbReference type="EMBL" id="MPV86588.1"/>
    </source>
</evidence>
<feature type="transmembrane region" description="Helical" evidence="1">
    <location>
        <begin position="134"/>
        <end position="153"/>
    </location>
</feature>
<evidence type="ECO:0000259" key="2">
    <source>
        <dbReference type="Pfam" id="PF00892"/>
    </source>
</evidence>
<reference evidence="3 4" key="1">
    <citation type="submission" date="2019-10" db="EMBL/GenBank/DDBJ databases">
        <title>Cardiobacteriales fam. a chemoheterotrophic member of the order Cardiobacteriales, and proposal of Cardiobacteriales fam. nov.</title>
        <authorList>
            <person name="Wang C."/>
        </authorList>
    </citation>
    <scope>NUCLEOTIDE SEQUENCE [LARGE SCALE GENOMIC DNA]</scope>
    <source>
        <strain evidence="3 4">ML27</strain>
    </source>
</reference>
<dbReference type="Proteomes" id="UP000471298">
    <property type="component" value="Unassembled WGS sequence"/>
</dbReference>
<evidence type="ECO:0000256" key="1">
    <source>
        <dbReference type="SAM" id="Phobius"/>
    </source>
</evidence>
<sequence>MLVACVFSTSTLAFVYAILHTSVAHALVIITTSSIFAAIFSRLILKEKTAIVTWVTIIIVLVAMIFIVQEKTGNATITGNLAALTSAMCIALSFVLNRKFHHIDMLPALSISGLILATASVIFATQLAVDAYNLLLLLLVSALVTIAYASFAISPKYITAAEVSLFMPLETIIGILLVWAVLDEAPSYLALIAGSIILITLLAHSVYQLRSAKIRTMQR</sequence>
<proteinExistence type="predicted"/>
<dbReference type="Pfam" id="PF00892">
    <property type="entry name" value="EamA"/>
    <property type="match status" value="2"/>
</dbReference>
<feature type="transmembrane region" description="Helical" evidence="1">
    <location>
        <begin position="108"/>
        <end position="128"/>
    </location>
</feature>
<accession>A0A6N7F1C1</accession>
<feature type="transmembrane region" description="Helical" evidence="1">
    <location>
        <begin position="23"/>
        <end position="44"/>
    </location>
</feature>
<dbReference type="GO" id="GO:0016020">
    <property type="term" value="C:membrane"/>
    <property type="evidence" value="ECO:0007669"/>
    <property type="project" value="InterPro"/>
</dbReference>
<evidence type="ECO:0000313" key="4">
    <source>
        <dbReference type="Proteomes" id="UP000471298"/>
    </source>
</evidence>
<keyword evidence="1" id="KW-0812">Transmembrane</keyword>
<name>A0A6N7F1C1_9GAMM</name>
<feature type="transmembrane region" description="Helical" evidence="1">
    <location>
        <begin position="75"/>
        <end position="96"/>
    </location>
</feature>
<feature type="domain" description="EamA" evidence="2">
    <location>
        <begin position="2"/>
        <end position="68"/>
    </location>
</feature>
<dbReference type="AlphaFoldDB" id="A0A6N7F1C1"/>
<dbReference type="InterPro" id="IPR000620">
    <property type="entry name" value="EamA_dom"/>
</dbReference>
<feature type="transmembrane region" description="Helical" evidence="1">
    <location>
        <begin position="188"/>
        <end position="209"/>
    </location>
</feature>